<sequence>MRKTRAKVVAGLLFLVAVFMAYTIWDNNRITVVEQEILIKDLPEELEGYSILQVTDLHEKEFGNNQKRLIEAINSIDYDAIAFTGDMLDGSKSKNYQPFYTLIEGIENKDTALFVPGNADPKSYLLHPDQPLEKNAFIKGMEKRGVKFLETLQTTNLGDSSVHFVDFEWSIKDAKKELEVMNGSSKSKNSKPYFDHQRQLLDEISTLDDIKEPDLLIALNHYPVVDARIDQLINEIPFTNRNFDLLMAGHYHGGQIRLPLLGALFVPEPWYKRNGLFPPRNRVKGLWKFKQTKQYVSAGLGSSDAIPFLKFRFFNPPEVDVLTFKRQ</sequence>
<organism evidence="2 3">
    <name type="scientific">Peribacillus cavernae</name>
    <dbReference type="NCBI Taxonomy" id="1674310"/>
    <lineage>
        <taxon>Bacteria</taxon>
        <taxon>Bacillati</taxon>
        <taxon>Bacillota</taxon>
        <taxon>Bacilli</taxon>
        <taxon>Bacillales</taxon>
        <taxon>Bacillaceae</taxon>
        <taxon>Peribacillus</taxon>
    </lineage>
</organism>
<evidence type="ECO:0000313" key="3">
    <source>
        <dbReference type="Proteomes" id="UP000267430"/>
    </source>
</evidence>
<feature type="domain" description="Calcineurin-like phosphoesterase" evidence="1">
    <location>
        <begin position="50"/>
        <end position="253"/>
    </location>
</feature>
<keyword evidence="3" id="KW-1185">Reference proteome</keyword>
<dbReference type="SUPFAM" id="SSF56300">
    <property type="entry name" value="Metallo-dependent phosphatases"/>
    <property type="match status" value="1"/>
</dbReference>
<dbReference type="AlphaFoldDB" id="A0A3S0VPW1"/>
<dbReference type="Proteomes" id="UP000267430">
    <property type="component" value="Unassembled WGS sequence"/>
</dbReference>
<dbReference type="Gene3D" id="3.60.21.10">
    <property type="match status" value="1"/>
</dbReference>
<dbReference type="Pfam" id="PF00149">
    <property type="entry name" value="Metallophos"/>
    <property type="match status" value="1"/>
</dbReference>
<dbReference type="RefSeq" id="WP_126864110.1">
    <property type="nucleotide sequence ID" value="NZ_JAUSTX010000001.1"/>
</dbReference>
<name>A0A3S0VPW1_9BACI</name>
<dbReference type="InterPro" id="IPR004843">
    <property type="entry name" value="Calcineurin-like_PHP"/>
</dbReference>
<dbReference type="PANTHER" id="PTHR31302:SF0">
    <property type="entry name" value="TRANSMEMBRANE PROTEIN WITH METALLOPHOSPHOESTERASE DOMAIN"/>
    <property type="match status" value="1"/>
</dbReference>
<dbReference type="EMBL" id="RYZZ01000007">
    <property type="protein sequence ID" value="RUQ30088.1"/>
    <property type="molecule type" value="Genomic_DNA"/>
</dbReference>
<dbReference type="GO" id="GO:0016787">
    <property type="term" value="F:hydrolase activity"/>
    <property type="evidence" value="ECO:0007669"/>
    <property type="project" value="InterPro"/>
</dbReference>
<accession>A0A3S0VPW1</accession>
<gene>
    <name evidence="2" type="ORF">ELQ35_06975</name>
</gene>
<reference evidence="2 3" key="1">
    <citation type="submission" date="2018-12" db="EMBL/GenBank/DDBJ databases">
        <title>Bacillus chawlae sp. nov., Bacillus glennii sp. nov., and Bacillus saganii sp. nov. Isolated from the Vehicle Assembly Building at Kennedy Space Center where the Viking Spacecraft were Assembled.</title>
        <authorList>
            <person name="Seuylemezian A."/>
            <person name="Vaishampayan P."/>
        </authorList>
    </citation>
    <scope>NUCLEOTIDE SEQUENCE [LARGE SCALE GENOMIC DNA]</scope>
    <source>
        <strain evidence="2 3">L5</strain>
    </source>
</reference>
<evidence type="ECO:0000259" key="1">
    <source>
        <dbReference type="Pfam" id="PF00149"/>
    </source>
</evidence>
<evidence type="ECO:0000313" key="2">
    <source>
        <dbReference type="EMBL" id="RUQ30088.1"/>
    </source>
</evidence>
<dbReference type="PANTHER" id="PTHR31302">
    <property type="entry name" value="TRANSMEMBRANE PROTEIN WITH METALLOPHOSPHOESTERASE DOMAIN-RELATED"/>
    <property type="match status" value="1"/>
</dbReference>
<comment type="caution">
    <text evidence="2">The sequence shown here is derived from an EMBL/GenBank/DDBJ whole genome shotgun (WGS) entry which is preliminary data.</text>
</comment>
<protein>
    <recommendedName>
        <fullName evidence="1">Calcineurin-like phosphoesterase domain-containing protein</fullName>
    </recommendedName>
</protein>
<dbReference type="InterPro" id="IPR051158">
    <property type="entry name" value="Metallophosphoesterase_sf"/>
</dbReference>
<dbReference type="InterPro" id="IPR029052">
    <property type="entry name" value="Metallo-depent_PP-like"/>
</dbReference>
<proteinExistence type="predicted"/>
<dbReference type="OrthoDB" id="9780884at2"/>